<dbReference type="InterPro" id="IPR011646">
    <property type="entry name" value="KAP_P-loop"/>
</dbReference>
<organism evidence="3 4">
    <name type="scientific">Actinocatenispora sera</name>
    <dbReference type="NCBI Taxonomy" id="390989"/>
    <lineage>
        <taxon>Bacteria</taxon>
        <taxon>Bacillati</taxon>
        <taxon>Actinomycetota</taxon>
        <taxon>Actinomycetes</taxon>
        <taxon>Micromonosporales</taxon>
        <taxon>Micromonosporaceae</taxon>
        <taxon>Actinocatenispora</taxon>
    </lineage>
</organism>
<dbReference type="InterPro" id="IPR027417">
    <property type="entry name" value="P-loop_NTPase"/>
</dbReference>
<dbReference type="EMBL" id="AP023354">
    <property type="protein sequence ID" value="BCJ27943.1"/>
    <property type="molecule type" value="Genomic_DNA"/>
</dbReference>
<evidence type="ECO:0000313" key="4">
    <source>
        <dbReference type="Proteomes" id="UP000680750"/>
    </source>
</evidence>
<feature type="region of interest" description="Disordered" evidence="1">
    <location>
        <begin position="1"/>
        <end position="36"/>
    </location>
</feature>
<keyword evidence="4" id="KW-1185">Reference proteome</keyword>
<sequence length="736" mass="82763">MREPRSSPPVERDTNKPAADHPKLNEDGLYGDDPLSELMDDDLDRQRLVDSLARTLGSITRQSESAVAAIVGPWGSGKTTLLNSLRQHLANDNKWHLASFNPWMYNSYESAANGFFSELSHAIPEDLRRGDTRGSIGKLAARLAPYGSLGGLIGVDVSRALEATATLISGDQSPEAAKARAEGELRELDKPILVILDDLDRLEPAELLHTFRLVRLAGRLPNVYYLLSYDEETIEDVLGRTDLASNNPGRARDYLEKIVQIRIDIPPLLESQKLGLFNRLLDQLIARHSIDFRQDISHRLSRMWIKTVEPYMIQPRAIKRLFTQLDASWVGVADEVDFVDFMGIVFLKTFERSAFDLVLRLRSELLGETFSYEHQKETNSDRWTRWINNIGRTHPRHPESIQNLLADLFPYLRAARDNITFGYSHAEDTIDRRGVASRQFFDRYTQMTVPAQDLPDSVIRSAAVEMANMREGTAIQAVTDALQTDAGLVGLRLERFCRRGELSPVPWIEWIGHNYIEIKSQHPESFVRPDSWFRSMAIELLDKLEVEAAVDTLKAIGATNSGLILATEIVRFVTTREPSDSFHGWTDAAIPVVSNLAEQKLRMESTHSIKLEDARLVDLCSMLGATNSPSYIQEILWDIFEKSTWNLEDFLGLMVGTATVSSGQETWKMLGSFELSSVDNLLGLQRVRDTLNLSPNTPAIRDAEVRTVDPPTLEERISYAQSILADPNASNAQAEP</sequence>
<evidence type="ECO:0000256" key="1">
    <source>
        <dbReference type="SAM" id="MobiDB-lite"/>
    </source>
</evidence>
<gene>
    <name evidence="3" type="ORF">Asera_20510</name>
</gene>
<dbReference type="RefSeq" id="WP_084131718.1">
    <property type="nucleotide sequence ID" value="NZ_AP023354.1"/>
</dbReference>
<name>A0A810KXM2_9ACTN</name>
<dbReference type="AlphaFoldDB" id="A0A810KXM2"/>
<dbReference type="Proteomes" id="UP000680750">
    <property type="component" value="Chromosome"/>
</dbReference>
<evidence type="ECO:0000259" key="2">
    <source>
        <dbReference type="Pfam" id="PF07693"/>
    </source>
</evidence>
<reference evidence="3" key="1">
    <citation type="submission" date="2020-08" db="EMBL/GenBank/DDBJ databases">
        <title>Whole genome shotgun sequence of Actinocatenispora sera NBRC 101916.</title>
        <authorList>
            <person name="Komaki H."/>
            <person name="Tamura T."/>
        </authorList>
    </citation>
    <scope>NUCLEOTIDE SEQUENCE</scope>
    <source>
        <strain evidence="3">NBRC 101916</strain>
    </source>
</reference>
<dbReference type="KEGG" id="aser:Asera_20510"/>
<dbReference type="Pfam" id="PF07693">
    <property type="entry name" value="KAP_NTPase"/>
    <property type="match status" value="1"/>
</dbReference>
<evidence type="ECO:0000313" key="3">
    <source>
        <dbReference type="EMBL" id="BCJ27943.1"/>
    </source>
</evidence>
<dbReference type="SUPFAM" id="SSF52540">
    <property type="entry name" value="P-loop containing nucleoside triphosphate hydrolases"/>
    <property type="match status" value="1"/>
</dbReference>
<feature type="compositionally biased region" description="Basic and acidic residues" evidence="1">
    <location>
        <begin position="1"/>
        <end position="26"/>
    </location>
</feature>
<feature type="domain" description="KAP NTPase" evidence="2">
    <location>
        <begin position="50"/>
        <end position="326"/>
    </location>
</feature>
<accession>A0A810KXM2</accession>
<proteinExistence type="predicted"/>
<dbReference type="Gene3D" id="3.40.50.300">
    <property type="entry name" value="P-loop containing nucleotide triphosphate hydrolases"/>
    <property type="match status" value="1"/>
</dbReference>
<dbReference type="OrthoDB" id="88903at2"/>
<protein>
    <recommendedName>
        <fullName evidence="2">KAP NTPase domain-containing protein</fullName>
    </recommendedName>
</protein>